<dbReference type="InterPro" id="IPR036065">
    <property type="entry name" value="BolA-like_sf"/>
</dbReference>
<evidence type="ECO:0000313" key="3">
    <source>
        <dbReference type="EMBL" id="PWV61807.1"/>
    </source>
</evidence>
<dbReference type="EMBL" id="QGTJ01000005">
    <property type="protein sequence ID" value="PWV61807.1"/>
    <property type="molecule type" value="Genomic_DNA"/>
</dbReference>
<protein>
    <submittedName>
        <fullName evidence="3">BolA protein family transcriptional regulator</fullName>
    </submittedName>
</protein>
<proteinExistence type="inferred from homology"/>
<organism evidence="3 4">
    <name type="scientific">Plasticicumulans acidivorans</name>
    <dbReference type="NCBI Taxonomy" id="886464"/>
    <lineage>
        <taxon>Bacteria</taxon>
        <taxon>Pseudomonadati</taxon>
        <taxon>Pseudomonadota</taxon>
        <taxon>Gammaproteobacteria</taxon>
        <taxon>Candidatus Competibacteraceae</taxon>
        <taxon>Plasticicumulans</taxon>
    </lineage>
</organism>
<keyword evidence="4" id="KW-1185">Reference proteome</keyword>
<reference evidence="3 4" key="1">
    <citation type="submission" date="2018-05" db="EMBL/GenBank/DDBJ databases">
        <title>Genomic Encyclopedia of Type Strains, Phase IV (KMG-IV): sequencing the most valuable type-strain genomes for metagenomic binning, comparative biology and taxonomic classification.</title>
        <authorList>
            <person name="Goeker M."/>
        </authorList>
    </citation>
    <scope>NUCLEOTIDE SEQUENCE [LARGE SCALE GENOMIC DNA]</scope>
    <source>
        <strain evidence="3 4">DSM 23606</strain>
    </source>
</reference>
<sequence length="81" mass="8877">MQSADIEQLIRDAMPDAQVFVRGDDGVHFDAVVISAAFVGKTPIAQHRMVNAIIGERMQREEIHALGLKTYTPEAWAALSA</sequence>
<dbReference type="InterPro" id="IPR050961">
    <property type="entry name" value="BolA/IbaG_stress_morph_reg"/>
</dbReference>
<dbReference type="InterPro" id="IPR002634">
    <property type="entry name" value="BolA"/>
</dbReference>
<dbReference type="Pfam" id="PF01722">
    <property type="entry name" value="BolA"/>
    <property type="match status" value="1"/>
</dbReference>
<dbReference type="PANTHER" id="PTHR46229">
    <property type="entry name" value="BOLA TRANSCRIPTION REGULATOR"/>
    <property type="match status" value="1"/>
</dbReference>
<dbReference type="PIRSF" id="PIRSF003113">
    <property type="entry name" value="BolA"/>
    <property type="match status" value="1"/>
</dbReference>
<dbReference type="SUPFAM" id="SSF82657">
    <property type="entry name" value="BolA-like"/>
    <property type="match status" value="1"/>
</dbReference>
<comment type="similarity">
    <text evidence="1 2">Belongs to the BolA/IbaG family.</text>
</comment>
<accession>A0A317MV53</accession>
<dbReference type="PANTHER" id="PTHR46229:SF2">
    <property type="entry name" value="BOLA-LIKE PROTEIN 1"/>
    <property type="match status" value="1"/>
</dbReference>
<dbReference type="Gene3D" id="3.30.300.90">
    <property type="entry name" value="BolA-like"/>
    <property type="match status" value="1"/>
</dbReference>
<dbReference type="OrthoDB" id="9812890at2"/>
<dbReference type="GO" id="GO:0005829">
    <property type="term" value="C:cytosol"/>
    <property type="evidence" value="ECO:0007669"/>
    <property type="project" value="TreeGrafter"/>
</dbReference>
<dbReference type="Proteomes" id="UP000246569">
    <property type="component" value="Unassembled WGS sequence"/>
</dbReference>
<name>A0A317MV53_9GAMM</name>
<dbReference type="AlphaFoldDB" id="A0A317MV53"/>
<evidence type="ECO:0000256" key="2">
    <source>
        <dbReference type="RuleBase" id="RU003860"/>
    </source>
</evidence>
<dbReference type="GO" id="GO:0006351">
    <property type="term" value="P:DNA-templated transcription"/>
    <property type="evidence" value="ECO:0007669"/>
    <property type="project" value="TreeGrafter"/>
</dbReference>
<evidence type="ECO:0000313" key="4">
    <source>
        <dbReference type="Proteomes" id="UP000246569"/>
    </source>
</evidence>
<comment type="caution">
    <text evidence="3">The sequence shown here is derived from an EMBL/GenBank/DDBJ whole genome shotgun (WGS) entry which is preliminary data.</text>
</comment>
<gene>
    <name evidence="3" type="ORF">C7443_105240</name>
</gene>
<dbReference type="RefSeq" id="WP_110018592.1">
    <property type="nucleotide sequence ID" value="NZ_QGTJ01000005.1"/>
</dbReference>
<evidence type="ECO:0000256" key="1">
    <source>
        <dbReference type="ARBA" id="ARBA00005578"/>
    </source>
</evidence>